<feature type="domain" description="C2H2-type" evidence="10">
    <location>
        <begin position="60"/>
        <end position="88"/>
    </location>
</feature>
<accession>A0AAI8Z3H0</accession>
<dbReference type="PANTHER" id="PTHR24388">
    <property type="entry name" value="ZINC FINGER PROTEIN"/>
    <property type="match status" value="1"/>
</dbReference>
<feature type="domain" description="C2H2-type" evidence="10">
    <location>
        <begin position="96"/>
        <end position="124"/>
    </location>
</feature>
<dbReference type="PANTHER" id="PTHR24388:SF54">
    <property type="entry name" value="PROTEIN ESCARGOT"/>
    <property type="match status" value="1"/>
</dbReference>
<dbReference type="GO" id="GO:0008270">
    <property type="term" value="F:zinc ion binding"/>
    <property type="evidence" value="ECO:0007669"/>
    <property type="project" value="UniProtKB-KW"/>
</dbReference>
<feature type="region of interest" description="Disordered" evidence="9">
    <location>
        <begin position="204"/>
        <end position="309"/>
    </location>
</feature>
<dbReference type="InterPro" id="IPR002110">
    <property type="entry name" value="Ankyrin_rpt"/>
</dbReference>
<feature type="compositionally biased region" description="Basic and acidic residues" evidence="9">
    <location>
        <begin position="112"/>
        <end position="122"/>
    </location>
</feature>
<organism evidence="11 12">
    <name type="scientific">Lecanosticta acicola</name>
    <dbReference type="NCBI Taxonomy" id="111012"/>
    <lineage>
        <taxon>Eukaryota</taxon>
        <taxon>Fungi</taxon>
        <taxon>Dikarya</taxon>
        <taxon>Ascomycota</taxon>
        <taxon>Pezizomycotina</taxon>
        <taxon>Dothideomycetes</taxon>
        <taxon>Dothideomycetidae</taxon>
        <taxon>Mycosphaerellales</taxon>
        <taxon>Mycosphaerellaceae</taxon>
        <taxon>Lecanosticta</taxon>
    </lineage>
</organism>
<evidence type="ECO:0000313" key="11">
    <source>
        <dbReference type="EMBL" id="CAK4031786.1"/>
    </source>
</evidence>
<evidence type="ECO:0000256" key="4">
    <source>
        <dbReference type="ARBA" id="ARBA00022771"/>
    </source>
</evidence>
<keyword evidence="7" id="KW-0040">ANK repeat</keyword>
<evidence type="ECO:0000256" key="8">
    <source>
        <dbReference type="PROSITE-ProRule" id="PRU00042"/>
    </source>
</evidence>
<dbReference type="SUPFAM" id="SSF57667">
    <property type="entry name" value="beta-beta-alpha zinc fingers"/>
    <property type="match status" value="1"/>
</dbReference>
<dbReference type="InterPro" id="IPR050527">
    <property type="entry name" value="Snail/Krueppel_Znf"/>
</dbReference>
<dbReference type="Proteomes" id="UP001296104">
    <property type="component" value="Unassembled WGS sequence"/>
</dbReference>
<dbReference type="EMBL" id="CAVMBE010000053">
    <property type="protein sequence ID" value="CAK4031786.1"/>
    <property type="molecule type" value="Genomic_DNA"/>
</dbReference>
<feature type="repeat" description="ANK" evidence="7">
    <location>
        <begin position="616"/>
        <end position="644"/>
    </location>
</feature>
<evidence type="ECO:0000256" key="9">
    <source>
        <dbReference type="SAM" id="MobiDB-lite"/>
    </source>
</evidence>
<comment type="subcellular location">
    <subcellularLocation>
        <location evidence="1">Nucleus</location>
    </subcellularLocation>
</comment>
<comment type="caution">
    <text evidence="11">The sequence shown here is derived from an EMBL/GenBank/DDBJ whole genome shotgun (WGS) entry which is preliminary data.</text>
</comment>
<dbReference type="InterPro" id="IPR036236">
    <property type="entry name" value="Znf_C2H2_sf"/>
</dbReference>
<keyword evidence="4 8" id="KW-0863">Zinc-finger</keyword>
<keyword evidence="12" id="KW-1185">Reference proteome</keyword>
<evidence type="ECO:0000256" key="7">
    <source>
        <dbReference type="PROSITE-ProRule" id="PRU00023"/>
    </source>
</evidence>
<reference evidence="11" key="1">
    <citation type="submission" date="2023-11" db="EMBL/GenBank/DDBJ databases">
        <authorList>
            <person name="Alioto T."/>
            <person name="Alioto T."/>
            <person name="Gomez Garrido J."/>
        </authorList>
    </citation>
    <scope>NUCLEOTIDE SEQUENCE</scope>
</reference>
<dbReference type="SMART" id="SM00248">
    <property type="entry name" value="ANK"/>
    <property type="match status" value="4"/>
</dbReference>
<dbReference type="InterPro" id="IPR013087">
    <property type="entry name" value="Znf_C2H2_type"/>
</dbReference>
<keyword evidence="3" id="KW-0677">Repeat</keyword>
<dbReference type="Gene3D" id="3.30.160.60">
    <property type="entry name" value="Classic Zinc Finger"/>
    <property type="match status" value="2"/>
</dbReference>
<dbReference type="GO" id="GO:0000981">
    <property type="term" value="F:DNA-binding transcription factor activity, RNA polymerase II-specific"/>
    <property type="evidence" value="ECO:0007669"/>
    <property type="project" value="TreeGrafter"/>
</dbReference>
<evidence type="ECO:0000259" key="10">
    <source>
        <dbReference type="PROSITE" id="PS50157"/>
    </source>
</evidence>
<dbReference type="SMART" id="SM00355">
    <property type="entry name" value="ZnF_C2H2"/>
    <property type="match status" value="4"/>
</dbReference>
<dbReference type="PROSITE" id="PS00028">
    <property type="entry name" value="ZINC_FINGER_C2H2_1"/>
    <property type="match status" value="2"/>
</dbReference>
<proteinExistence type="predicted"/>
<dbReference type="PROSITE" id="PS50088">
    <property type="entry name" value="ANK_REPEAT"/>
    <property type="match status" value="1"/>
</dbReference>
<feature type="compositionally biased region" description="Gly residues" evidence="9">
    <location>
        <begin position="759"/>
        <end position="775"/>
    </location>
</feature>
<name>A0AAI8Z3H0_9PEZI</name>
<evidence type="ECO:0000256" key="5">
    <source>
        <dbReference type="ARBA" id="ARBA00022833"/>
    </source>
</evidence>
<dbReference type="SUPFAM" id="SSF48403">
    <property type="entry name" value="Ankyrin repeat"/>
    <property type="match status" value="1"/>
</dbReference>
<evidence type="ECO:0000256" key="2">
    <source>
        <dbReference type="ARBA" id="ARBA00022723"/>
    </source>
</evidence>
<keyword evidence="5" id="KW-0862">Zinc</keyword>
<dbReference type="Pfam" id="PF12796">
    <property type="entry name" value="Ank_2"/>
    <property type="match status" value="1"/>
</dbReference>
<feature type="region of interest" description="Disordered" evidence="9">
    <location>
        <begin position="112"/>
        <end position="165"/>
    </location>
</feature>
<feature type="compositionally biased region" description="Low complexity" evidence="9">
    <location>
        <begin position="259"/>
        <end position="288"/>
    </location>
</feature>
<evidence type="ECO:0000256" key="1">
    <source>
        <dbReference type="ARBA" id="ARBA00004123"/>
    </source>
</evidence>
<gene>
    <name evidence="11" type="ORF">LECACI_7A006944</name>
</gene>
<dbReference type="GO" id="GO:0005634">
    <property type="term" value="C:nucleus"/>
    <property type="evidence" value="ECO:0007669"/>
    <property type="project" value="UniProtKB-SubCell"/>
</dbReference>
<evidence type="ECO:0000256" key="3">
    <source>
        <dbReference type="ARBA" id="ARBA00022737"/>
    </source>
</evidence>
<evidence type="ECO:0000256" key="6">
    <source>
        <dbReference type="ARBA" id="ARBA00023242"/>
    </source>
</evidence>
<dbReference type="Gene3D" id="1.25.40.20">
    <property type="entry name" value="Ankyrin repeat-containing domain"/>
    <property type="match status" value="1"/>
</dbReference>
<sequence length="797" mass="86356">MPPDTYDTVPQDACSKANRRLTTVKEEGGAVQQYDPTWYQDDSDVEGVQLPSPKRQRTGFACQACNMSFTEKRALARHKKTDHHRKQLGLPPDRKHACHLCGKCFTRGHDLKRHQTEQHKDAASSSGGMELSSGSSDTSTEHATSEEPPSFPRPARGLSGPASPTLAPLSEGLILSPEDATLLESAYPFVATGDDHRFDEDVIMSGSLPSEQPPSKERQRFLAVPDDEMFREYTEDTETSESPLRSDLDKKAKSPPSGPSSSGPSPSGMRSAGLSPSGVPSSGQPSSGLRTQVSLPDLQRPTHHPSRSVESSWHPMLCIICGDAFEDDSDELLRHLKRHLDRFKGQYRCKDCEIDFVHEEDLAKHVLSATTEGHCGFNFPHSCTGHHPPTPADNVEVFSDYDRARLCVRLQNWEQAQLQAYIAEVSDLTTSRSNKNFTRWSDVLRGSSRRNSFASFAISVNSYATAPCDVSAEGKTDIGGLQKRLQQMSLGKGAGARVKRLVLSGSREDLRSKTVDRSLQKAVKHNDVHKVEKLLDMGGDPAIVHGTEGPFIAKALWGYGQVSGLLAEHRLDEDIMGGCSVCHTATDAFDKGSSKIRALLRHGADANQSGGLRGFPLATAAWLGKVDIVKQLLDHGADVHNSGGKFGNALCAAASEAGHAGHADVIRLLVSRGARVDSHGPEGSALSLARGRREVLVRRLMRRNNNDEEAEDKDVEEPRGGSLSYCDEVIRILEGRDWSHVKRPSTAGAGGCREERGGGRGGGGNGGTKGSGGKGIKLNPTPSQSGMTFARYWTVDS</sequence>
<evidence type="ECO:0000313" key="12">
    <source>
        <dbReference type="Proteomes" id="UP001296104"/>
    </source>
</evidence>
<feature type="compositionally biased region" description="Low complexity" evidence="9">
    <location>
        <begin position="124"/>
        <end position="136"/>
    </location>
</feature>
<dbReference type="InterPro" id="IPR036770">
    <property type="entry name" value="Ankyrin_rpt-contain_sf"/>
</dbReference>
<dbReference type="AlphaFoldDB" id="A0AAI8Z3H0"/>
<dbReference type="PROSITE" id="PS50157">
    <property type="entry name" value="ZINC_FINGER_C2H2_2"/>
    <property type="match status" value="2"/>
</dbReference>
<dbReference type="GO" id="GO:0000978">
    <property type="term" value="F:RNA polymerase II cis-regulatory region sequence-specific DNA binding"/>
    <property type="evidence" value="ECO:0007669"/>
    <property type="project" value="TreeGrafter"/>
</dbReference>
<protein>
    <submittedName>
        <fullName evidence="11">Uncharacterized protein RCC_08049</fullName>
    </submittedName>
</protein>
<keyword evidence="6" id="KW-0539">Nucleus</keyword>
<keyword evidence="2" id="KW-0479">Metal-binding</keyword>
<feature type="region of interest" description="Disordered" evidence="9">
    <location>
        <begin position="741"/>
        <end position="797"/>
    </location>
</feature>